<organism evidence="1">
    <name type="scientific">Lygus hesperus</name>
    <name type="common">Western plant bug</name>
    <dbReference type="NCBI Taxonomy" id="30085"/>
    <lineage>
        <taxon>Eukaryota</taxon>
        <taxon>Metazoa</taxon>
        <taxon>Ecdysozoa</taxon>
        <taxon>Arthropoda</taxon>
        <taxon>Hexapoda</taxon>
        <taxon>Insecta</taxon>
        <taxon>Pterygota</taxon>
        <taxon>Neoptera</taxon>
        <taxon>Paraneoptera</taxon>
        <taxon>Hemiptera</taxon>
        <taxon>Heteroptera</taxon>
        <taxon>Panheteroptera</taxon>
        <taxon>Cimicomorpha</taxon>
        <taxon>Miridae</taxon>
        <taxon>Mirini</taxon>
        <taxon>Lygus</taxon>
    </lineage>
</organism>
<sequence>MANSRRASVGEWYSCSNGGGCTKLPMYEYFGVFHAVYVSSRRSEYYSPPLLSLLTFNGTDGTTISLLSTPPLDGLYTYNLLASMDLTARWVFVYSCCSGARGDDISSVILNYCATPSSENH</sequence>
<accession>A0A146M7F1</accession>
<name>A0A146M7F1_LYGHE</name>
<reference evidence="1" key="1">
    <citation type="journal article" date="2016" name="Gigascience">
        <title>De novo construction of an expanded transcriptome assembly for the western tarnished plant bug, Lygus hesperus.</title>
        <authorList>
            <person name="Tassone E.E."/>
            <person name="Geib S.M."/>
            <person name="Hall B."/>
            <person name="Fabrick J.A."/>
            <person name="Brent C.S."/>
            <person name="Hull J.J."/>
        </authorList>
    </citation>
    <scope>NUCLEOTIDE SEQUENCE</scope>
</reference>
<proteinExistence type="predicted"/>
<dbReference type="EMBL" id="GDHC01003667">
    <property type="protein sequence ID" value="JAQ14962.1"/>
    <property type="molecule type" value="Transcribed_RNA"/>
</dbReference>
<gene>
    <name evidence="1" type="ORF">g.43621</name>
</gene>
<protein>
    <submittedName>
        <fullName evidence="1">Uncharacterized protein</fullName>
    </submittedName>
</protein>
<evidence type="ECO:0000313" key="1">
    <source>
        <dbReference type="EMBL" id="JAQ14962.1"/>
    </source>
</evidence>
<dbReference type="AlphaFoldDB" id="A0A146M7F1"/>